<dbReference type="RefSeq" id="XP_030978200.1">
    <property type="nucleotide sequence ID" value="XM_031129995.1"/>
</dbReference>
<evidence type="ECO:0000259" key="2">
    <source>
        <dbReference type="Pfam" id="PF20938"/>
    </source>
</evidence>
<sequence length="725" mass="79626">MPPLAGFTDNPWLTRADFLTGTTALLKPLHPFFSPSNARIRLSPATGTHFDETAAQLEGFARPLWAVGALLLSSSSSDKETADASADLDSLLQPWIIGLANGTDPDHAEYWGAISPTDQRMVEAEIVSFALLAAPDALYGVLDARSRINVADWLRGMVGKPMPLNNWRWFRVLSELALIRVCGVSGHEAELLRQEMQTDLAVLDGFYLKDGWSADGPWLPAGAERDGRGKGRRVDEVVGAGRQVDYYSGSFAIQFSQLIYVRFAADLDPERAEVYRQRARDFGREFWRYFDADGSAIPFGRSLTYRFACGGYFAALALANVPDMPAPLDSPGAIKGFLLRHLRWWSRHSADIFDSTGALNIGWLYPNAFMCEDYNSPQSPYWALKTLIAIALPASDSFWLADEAPFPSELLASQPVQAIPAPGQILCNHPSGNHHFLLSAAQFVAWPMKATQAKYCKFAYSSAFAFSVPTGPLIQQIAPDSCLALSRDAGETWVVKWRWCSEGELVKAVVGMGTGRGEEEEEEVVAARVEWWPWGDLSVRVRTTLVPPTGRWPDWHIRVHEVFVDDGGLVRDGLRTVEGGFAIGNRRVEDGKQVPDLETLDGVVEVGTAEGILRVQDGVLVLSSAGASGIRTETLLSGGRTRCYPLKPDSNTNLASQRTMIPVVDHDVNVGEEASASREPVAVLVTKVFAISSEANGGRKLTGQTLKERWENVPEWSGIDFEKIK</sequence>
<dbReference type="InterPro" id="IPR049349">
    <property type="entry name" value="DUF2264_N"/>
</dbReference>
<proteinExistence type="predicted"/>
<evidence type="ECO:0000313" key="4">
    <source>
        <dbReference type="RefSeq" id="XP_030978200.1"/>
    </source>
</evidence>
<organism evidence="3 4">
    <name type="scientific">Pyricularia grisea</name>
    <name type="common">Crabgrass-specific blast fungus</name>
    <name type="synonym">Magnaporthe grisea</name>
    <dbReference type="NCBI Taxonomy" id="148305"/>
    <lineage>
        <taxon>Eukaryota</taxon>
        <taxon>Fungi</taxon>
        <taxon>Dikarya</taxon>
        <taxon>Ascomycota</taxon>
        <taxon>Pezizomycotina</taxon>
        <taxon>Sordariomycetes</taxon>
        <taxon>Sordariomycetidae</taxon>
        <taxon>Magnaporthales</taxon>
        <taxon>Pyriculariaceae</taxon>
        <taxon>Pyricularia</taxon>
    </lineage>
</organism>
<dbReference type="PANTHER" id="PTHR35339:SF2">
    <property type="entry name" value="DUF2264 DOMAIN-CONTAINING PROTEIN-RELATED"/>
    <property type="match status" value="1"/>
</dbReference>
<dbReference type="GeneID" id="41964903"/>
<gene>
    <name evidence="4" type="ORF">PgNI_10015</name>
</gene>
<evidence type="ECO:0000259" key="1">
    <source>
        <dbReference type="Pfam" id="PF10022"/>
    </source>
</evidence>
<dbReference type="InterPro" id="IPR049237">
    <property type="entry name" value="DUF2264_C"/>
</dbReference>
<dbReference type="Pfam" id="PF10022">
    <property type="entry name" value="DUF2264"/>
    <property type="match status" value="1"/>
</dbReference>
<dbReference type="Pfam" id="PF20938">
    <property type="entry name" value="DUF2264_C"/>
    <property type="match status" value="1"/>
</dbReference>
<dbReference type="PIRSF" id="PIRSF014753">
    <property type="entry name" value="UCP014753"/>
    <property type="match status" value="1"/>
</dbReference>
<evidence type="ECO:0000313" key="3">
    <source>
        <dbReference type="Proteomes" id="UP000515153"/>
    </source>
</evidence>
<protein>
    <submittedName>
        <fullName evidence="4">Uncharacterized protein</fullName>
    </submittedName>
</protein>
<reference evidence="4" key="1">
    <citation type="journal article" date="2019" name="Mol. Biol. Evol.">
        <title>Blast fungal genomes show frequent chromosomal changes, gene gains and losses, and effector gene turnover.</title>
        <authorList>
            <person name="Gomez Luciano L.B."/>
            <person name="Jason Tsai I."/>
            <person name="Chuma I."/>
            <person name="Tosa Y."/>
            <person name="Chen Y.H."/>
            <person name="Li J.Y."/>
            <person name="Li M.Y."/>
            <person name="Jade Lu M.Y."/>
            <person name="Nakayashiki H."/>
            <person name="Li W.H."/>
        </authorList>
    </citation>
    <scope>NUCLEOTIDE SEQUENCE</scope>
    <source>
        <strain evidence="4">NI907</strain>
    </source>
</reference>
<dbReference type="InterPro" id="IPR016624">
    <property type="entry name" value="UCP014753"/>
</dbReference>
<reference evidence="4" key="2">
    <citation type="submission" date="2019-10" db="EMBL/GenBank/DDBJ databases">
        <authorList>
            <consortium name="NCBI Genome Project"/>
        </authorList>
    </citation>
    <scope>NUCLEOTIDE SEQUENCE</scope>
    <source>
        <strain evidence="4">NI907</strain>
    </source>
</reference>
<name>A0A6P8ATH6_PYRGI</name>
<dbReference type="KEGG" id="pgri:PgNI_10015"/>
<accession>A0A6P8ATH6</accession>
<feature type="domain" description="DUF2264" evidence="1">
    <location>
        <begin position="14"/>
        <end position="405"/>
    </location>
</feature>
<dbReference type="AlphaFoldDB" id="A0A6P8ATH6"/>
<feature type="domain" description="DUF2264" evidence="2">
    <location>
        <begin position="416"/>
        <end position="715"/>
    </location>
</feature>
<keyword evidence="3" id="KW-1185">Reference proteome</keyword>
<dbReference type="Proteomes" id="UP000515153">
    <property type="component" value="Unplaced"/>
</dbReference>
<dbReference type="PANTHER" id="PTHR35339">
    <property type="entry name" value="LINALOOL DEHYDRATASE_ISOMERASE DOMAIN-CONTAINING PROTEIN"/>
    <property type="match status" value="1"/>
</dbReference>
<reference evidence="4" key="3">
    <citation type="submission" date="2025-08" db="UniProtKB">
        <authorList>
            <consortium name="RefSeq"/>
        </authorList>
    </citation>
    <scope>IDENTIFICATION</scope>
    <source>
        <strain evidence="4">NI907</strain>
    </source>
</reference>